<evidence type="ECO:0000313" key="4">
    <source>
        <dbReference type="EMBL" id="KAF3337392.1"/>
    </source>
</evidence>
<protein>
    <submittedName>
        <fullName evidence="4">Deoxyhypusine synthase</fullName>
    </submittedName>
</protein>
<dbReference type="AlphaFoldDB" id="A0A833VF95"/>
<evidence type="ECO:0000256" key="3">
    <source>
        <dbReference type="ARBA" id="ARBA00023027"/>
    </source>
</evidence>
<dbReference type="OrthoDB" id="294378at2759"/>
<comment type="caution">
    <text evidence="4">The sequence shown here is derived from an EMBL/GenBank/DDBJ whole genome shotgun (WGS) entry which is preliminary data.</text>
</comment>
<accession>A0A833VF95</accession>
<keyword evidence="5" id="KW-1185">Reference proteome</keyword>
<dbReference type="GO" id="GO:0005737">
    <property type="term" value="C:cytoplasm"/>
    <property type="evidence" value="ECO:0007669"/>
    <property type="project" value="TreeGrafter"/>
</dbReference>
<evidence type="ECO:0000256" key="1">
    <source>
        <dbReference type="ARBA" id="ARBA00001911"/>
    </source>
</evidence>
<dbReference type="EMBL" id="SWLB01000006">
    <property type="protein sequence ID" value="KAF3337392.1"/>
    <property type="molecule type" value="Genomic_DNA"/>
</dbReference>
<dbReference type="InterPro" id="IPR036982">
    <property type="entry name" value="Deoxyhypusine_synthase_sf"/>
</dbReference>
<dbReference type="Proteomes" id="UP000623129">
    <property type="component" value="Unassembled WGS sequence"/>
</dbReference>
<proteinExistence type="inferred from homology"/>
<dbReference type="Pfam" id="PF01916">
    <property type="entry name" value="DS"/>
    <property type="match status" value="1"/>
</dbReference>
<dbReference type="InterPro" id="IPR002773">
    <property type="entry name" value="Deoxyhypusine_synthase"/>
</dbReference>
<dbReference type="PANTHER" id="PTHR11703:SF0">
    <property type="entry name" value="DEOXYHYPUSINE SYNTHASE"/>
    <property type="match status" value="1"/>
</dbReference>
<name>A0A833VF95_9POAL</name>
<comment type="cofactor">
    <cofactor evidence="1">
        <name>NAD(+)</name>
        <dbReference type="ChEBI" id="CHEBI:57540"/>
    </cofactor>
</comment>
<evidence type="ECO:0000313" key="5">
    <source>
        <dbReference type="Proteomes" id="UP000623129"/>
    </source>
</evidence>
<reference evidence="4" key="1">
    <citation type="submission" date="2020-01" db="EMBL/GenBank/DDBJ databases">
        <title>Genome sequence of Kobresia littledalei, the first chromosome-level genome in the family Cyperaceae.</title>
        <authorList>
            <person name="Qu G."/>
        </authorList>
    </citation>
    <scope>NUCLEOTIDE SEQUENCE</scope>
    <source>
        <strain evidence="4">C.B.Clarke</strain>
        <tissue evidence="4">Leaf</tissue>
    </source>
</reference>
<keyword evidence="3" id="KW-0520">NAD</keyword>
<dbReference type="PANTHER" id="PTHR11703">
    <property type="entry name" value="DEOXYHYPUSINE SYNTHASE"/>
    <property type="match status" value="1"/>
</dbReference>
<dbReference type="Gene3D" id="3.40.910.10">
    <property type="entry name" value="Deoxyhypusine synthase"/>
    <property type="match status" value="1"/>
</dbReference>
<dbReference type="SUPFAM" id="SSF52467">
    <property type="entry name" value="DHS-like NAD/FAD-binding domain"/>
    <property type="match status" value="1"/>
</dbReference>
<dbReference type="InterPro" id="IPR029035">
    <property type="entry name" value="DHS-like_NAD/FAD-binding_dom"/>
</dbReference>
<organism evidence="4 5">
    <name type="scientific">Carex littledalei</name>
    <dbReference type="NCBI Taxonomy" id="544730"/>
    <lineage>
        <taxon>Eukaryota</taxon>
        <taxon>Viridiplantae</taxon>
        <taxon>Streptophyta</taxon>
        <taxon>Embryophyta</taxon>
        <taxon>Tracheophyta</taxon>
        <taxon>Spermatophyta</taxon>
        <taxon>Magnoliopsida</taxon>
        <taxon>Liliopsida</taxon>
        <taxon>Poales</taxon>
        <taxon>Cyperaceae</taxon>
        <taxon>Cyperoideae</taxon>
        <taxon>Cariceae</taxon>
        <taxon>Carex</taxon>
        <taxon>Carex subgen. Euthyceras</taxon>
    </lineage>
</organism>
<sequence>MEGIYPRLYKITVKCYHGDFVIFFTGQCETYNWGPFSSRTLPAAFFSSLIPPPFSLPDSGIFCITASLSSLRKYRHLPSPLLAFSKYIMPFGYLTSPLHLDLCLRVLCSCKVYTSTAGSGNSDELDAVRAVVLKPSETLDELHLVKIKGYDFNHGRRVDVIVKTAVGIEEGLIKCLAPTYQGEFSLSGAQHCSKGLNRISNLLVPNNDYCKFEN</sequence>
<comment type="similarity">
    <text evidence="2">Belongs to the deoxyhypusine synthase family.</text>
</comment>
<gene>
    <name evidence="4" type="ORF">FCM35_KLT17979</name>
</gene>
<evidence type="ECO:0000256" key="2">
    <source>
        <dbReference type="ARBA" id="ARBA00009892"/>
    </source>
</evidence>
<dbReference type="GO" id="GO:0034038">
    <property type="term" value="F:deoxyhypusine synthase activity"/>
    <property type="evidence" value="ECO:0007669"/>
    <property type="project" value="TreeGrafter"/>
</dbReference>